<evidence type="ECO:0000256" key="2">
    <source>
        <dbReference type="ARBA" id="ARBA00022617"/>
    </source>
</evidence>
<evidence type="ECO:0000256" key="1">
    <source>
        <dbReference type="ARBA" id="ARBA00010617"/>
    </source>
</evidence>
<dbReference type="AlphaFoldDB" id="A0A0S4QI94"/>
<dbReference type="Proteomes" id="UP000198802">
    <property type="component" value="Unassembled WGS sequence"/>
</dbReference>
<comment type="similarity">
    <text evidence="1">Belongs to the cytochrome P450 family.</text>
</comment>
<dbReference type="SUPFAM" id="SSF48264">
    <property type="entry name" value="Cytochrome P450"/>
    <property type="match status" value="1"/>
</dbReference>
<keyword evidence="3" id="KW-0479">Metal-binding</keyword>
<keyword evidence="4" id="KW-0560">Oxidoreductase</keyword>
<dbReference type="InterPro" id="IPR001128">
    <property type="entry name" value="Cyt_P450"/>
</dbReference>
<dbReference type="GO" id="GO:0005506">
    <property type="term" value="F:iron ion binding"/>
    <property type="evidence" value="ECO:0007669"/>
    <property type="project" value="InterPro"/>
</dbReference>
<dbReference type="GO" id="GO:0008395">
    <property type="term" value="F:steroid hydroxylase activity"/>
    <property type="evidence" value="ECO:0007669"/>
    <property type="project" value="TreeGrafter"/>
</dbReference>
<evidence type="ECO:0000256" key="3">
    <source>
        <dbReference type="ARBA" id="ARBA00022723"/>
    </source>
</evidence>
<dbReference type="InterPro" id="IPR036396">
    <property type="entry name" value="Cyt_P450_sf"/>
</dbReference>
<dbReference type="Pfam" id="PF00067">
    <property type="entry name" value="p450"/>
    <property type="match status" value="1"/>
</dbReference>
<name>A0A0S4QI94_9ACTN</name>
<dbReference type="PANTHER" id="PTHR46696">
    <property type="entry name" value="P450, PUTATIVE (EUROFUNG)-RELATED"/>
    <property type="match status" value="1"/>
</dbReference>
<dbReference type="CDD" id="cd11033">
    <property type="entry name" value="CYP142-like"/>
    <property type="match status" value="1"/>
</dbReference>
<evidence type="ECO:0000256" key="5">
    <source>
        <dbReference type="ARBA" id="ARBA00023004"/>
    </source>
</evidence>
<dbReference type="RefSeq" id="WP_091272710.1">
    <property type="nucleotide sequence ID" value="NZ_FAOZ01000003.1"/>
</dbReference>
<evidence type="ECO:0000313" key="7">
    <source>
        <dbReference type="EMBL" id="CUU54847.1"/>
    </source>
</evidence>
<keyword evidence="6 7" id="KW-0503">Monooxygenase</keyword>
<evidence type="ECO:0000313" key="8">
    <source>
        <dbReference type="Proteomes" id="UP000198802"/>
    </source>
</evidence>
<dbReference type="InterPro" id="IPR002397">
    <property type="entry name" value="Cyt_P450_B"/>
</dbReference>
<dbReference type="GO" id="GO:0036199">
    <property type="term" value="F:cholest-4-en-3-one 26-monooxygenase activity"/>
    <property type="evidence" value="ECO:0007669"/>
    <property type="project" value="TreeGrafter"/>
</dbReference>
<dbReference type="GO" id="GO:0020037">
    <property type="term" value="F:heme binding"/>
    <property type="evidence" value="ECO:0007669"/>
    <property type="project" value="InterPro"/>
</dbReference>
<keyword evidence="2" id="KW-0349">Heme</keyword>
<dbReference type="FunFam" id="1.10.630.10:FF:000018">
    <property type="entry name" value="Cytochrome P450 monooxygenase"/>
    <property type="match status" value="1"/>
</dbReference>
<evidence type="ECO:0000256" key="6">
    <source>
        <dbReference type="ARBA" id="ARBA00023033"/>
    </source>
</evidence>
<protein>
    <submittedName>
        <fullName evidence="7">Cholest-4-en-3-one 26-monooxygenase</fullName>
    </submittedName>
</protein>
<proteinExistence type="inferred from homology"/>
<dbReference type="PRINTS" id="PR00359">
    <property type="entry name" value="BP450"/>
</dbReference>
<dbReference type="GO" id="GO:0006707">
    <property type="term" value="P:cholesterol catabolic process"/>
    <property type="evidence" value="ECO:0007669"/>
    <property type="project" value="TreeGrafter"/>
</dbReference>
<sequence length="402" mass="44900">MSLETIDVYDAARYEIGIPHQDFQLLRAQAPVFRHADPQVPEGFWAVTRHPDVVRVSRSSELFSSSRRTAILGEMSEEARAQQQLMMLNMDPPAHTRLRSLVNRGFTPRVIAQMREHLRLASEVIVDKALAAGTGDFVELVAADLPLIVIAELMGVPLEDRHRLFEWSNRLASATDLQLEEGGDAATAVFEIYEYANNLGATKRANPADDIVTKLTSPDENGEALSELEFDLFFLLLMFAGNETTRNAITGGMIAMINNPGQWERLRADPDLAPTAADEIVRWVSPVNAFRRTATQDLELGGQLIRENDKVVIFYSSANFDEDVFTDPYTFDIGRSPNPHIGFGGGGAHFCLGRHLAILEIEQMYRVLVERVRRVELLEPPTRLRSNFVNGVTAMPVRFVPA</sequence>
<accession>A0A0S4QI94</accession>
<dbReference type="PANTHER" id="PTHR46696:SF4">
    <property type="entry name" value="BIOTIN BIOSYNTHESIS CYTOCHROME P450"/>
    <property type="match status" value="1"/>
</dbReference>
<keyword evidence="5" id="KW-0408">Iron</keyword>
<reference evidence="8" key="1">
    <citation type="submission" date="2015-11" db="EMBL/GenBank/DDBJ databases">
        <authorList>
            <person name="Varghese N."/>
        </authorList>
    </citation>
    <scope>NUCLEOTIDE SEQUENCE [LARGE SCALE GENOMIC DNA]</scope>
    <source>
        <strain evidence="8">DSM 45899</strain>
    </source>
</reference>
<organism evidence="7 8">
    <name type="scientific">Parafrankia irregularis</name>
    <dbReference type="NCBI Taxonomy" id="795642"/>
    <lineage>
        <taxon>Bacteria</taxon>
        <taxon>Bacillati</taxon>
        <taxon>Actinomycetota</taxon>
        <taxon>Actinomycetes</taxon>
        <taxon>Frankiales</taxon>
        <taxon>Frankiaceae</taxon>
        <taxon>Parafrankia</taxon>
    </lineage>
</organism>
<dbReference type="EMBL" id="FAOZ01000003">
    <property type="protein sequence ID" value="CUU54847.1"/>
    <property type="molecule type" value="Genomic_DNA"/>
</dbReference>
<dbReference type="Gene3D" id="1.10.630.10">
    <property type="entry name" value="Cytochrome P450"/>
    <property type="match status" value="1"/>
</dbReference>
<evidence type="ECO:0000256" key="4">
    <source>
        <dbReference type="ARBA" id="ARBA00023002"/>
    </source>
</evidence>
<gene>
    <name evidence="7" type="ORF">Ga0074812_103337</name>
</gene>
<keyword evidence="8" id="KW-1185">Reference proteome</keyword>